<sequence length="333" mass="36469">MRAARPPPTSPPTSRTRRRASPPAFSTSPCAAPRRGTSPPRSARPPPRRSSPRRGVTIRPRSRRAPARSCTTTARARSRPAPAPGSGRRPAPRADAIAHGGRRRAAPAGPSHRRPSSSGARGATRCTMTITRISPKKFAVLNRLGTFPRPTLEEHEATYRGYVAKTNEMLDRLAHADRASAHPVFSDWRSIKSEIPIALAAVKSYEIFLEHMGGRGGAPKGALADQLRRDFGSFESFREELTATALASRGWVALVWDEDAAHLMTVLGDTPENLSVWRQQPVLVLEVSDRAASVDFARNRARYLTALLDNLDWDVIEHNFERAAGLAPARHSD</sequence>
<dbReference type="GO" id="GO:0004784">
    <property type="term" value="F:superoxide dismutase activity"/>
    <property type="evidence" value="ECO:0007669"/>
    <property type="project" value="InterPro"/>
</dbReference>
<dbReference type="GO" id="GO:0046872">
    <property type="term" value="F:metal ion binding"/>
    <property type="evidence" value="ECO:0007669"/>
    <property type="project" value="InterPro"/>
</dbReference>
<reference evidence="3" key="1">
    <citation type="journal article" date="2020" name="mSystems">
        <title>Genome- and Community-Level Interaction Insights into Carbon Utilization and Element Cycling Functions of Hydrothermarchaeota in Hydrothermal Sediment.</title>
        <authorList>
            <person name="Zhou Z."/>
            <person name="Liu Y."/>
            <person name="Xu W."/>
            <person name="Pan J."/>
            <person name="Luo Z.H."/>
            <person name="Li M."/>
        </authorList>
    </citation>
    <scope>NUCLEOTIDE SEQUENCE [LARGE SCALE GENOMIC DNA]</scope>
    <source>
        <strain evidence="3">SpSt-381</strain>
    </source>
</reference>
<evidence type="ECO:0000259" key="2">
    <source>
        <dbReference type="Pfam" id="PF02777"/>
    </source>
</evidence>
<dbReference type="Gene3D" id="3.55.40.20">
    <property type="entry name" value="Iron/manganese superoxide dismutase, C-terminal domain"/>
    <property type="match status" value="1"/>
</dbReference>
<feature type="region of interest" description="Disordered" evidence="1">
    <location>
        <begin position="1"/>
        <end position="123"/>
    </location>
</feature>
<dbReference type="InterPro" id="IPR036314">
    <property type="entry name" value="SOD_C_sf"/>
</dbReference>
<evidence type="ECO:0000256" key="1">
    <source>
        <dbReference type="SAM" id="MobiDB-lite"/>
    </source>
</evidence>
<dbReference type="EMBL" id="DSQF01000019">
    <property type="protein sequence ID" value="HGZ43663.1"/>
    <property type="molecule type" value="Genomic_DNA"/>
</dbReference>
<comment type="caution">
    <text evidence="3">The sequence shown here is derived from an EMBL/GenBank/DDBJ whole genome shotgun (WGS) entry which is preliminary data.</text>
</comment>
<accession>A0A832I3A8</accession>
<name>A0A832I3A8_UNCEI</name>
<evidence type="ECO:0000313" key="3">
    <source>
        <dbReference type="EMBL" id="HGZ43663.1"/>
    </source>
</evidence>
<feature type="compositionally biased region" description="Pro residues" evidence="1">
    <location>
        <begin position="1"/>
        <end position="11"/>
    </location>
</feature>
<dbReference type="Pfam" id="PF02777">
    <property type="entry name" value="Sod_Fe_C"/>
    <property type="match status" value="1"/>
</dbReference>
<dbReference type="SUPFAM" id="SSF54719">
    <property type="entry name" value="Fe,Mn superoxide dismutase (SOD), C-terminal domain"/>
    <property type="match status" value="1"/>
</dbReference>
<organism evidence="3">
    <name type="scientific">Eiseniibacteriota bacterium</name>
    <dbReference type="NCBI Taxonomy" id="2212470"/>
    <lineage>
        <taxon>Bacteria</taxon>
        <taxon>Candidatus Eiseniibacteriota</taxon>
    </lineage>
</organism>
<protein>
    <recommendedName>
        <fullName evidence="2">Manganese/iron superoxide dismutase C-terminal domain-containing protein</fullName>
    </recommendedName>
</protein>
<feature type="domain" description="Manganese/iron superoxide dismutase C-terminal" evidence="2">
    <location>
        <begin position="219"/>
        <end position="318"/>
    </location>
</feature>
<dbReference type="InterPro" id="IPR019832">
    <property type="entry name" value="Mn/Fe_SOD_C"/>
</dbReference>
<dbReference type="AlphaFoldDB" id="A0A832I3A8"/>
<feature type="compositionally biased region" description="Basic residues" evidence="1">
    <location>
        <begin position="100"/>
        <end position="115"/>
    </location>
</feature>
<feature type="compositionally biased region" description="Low complexity" evidence="1">
    <location>
        <begin position="31"/>
        <end position="41"/>
    </location>
</feature>
<proteinExistence type="predicted"/>
<dbReference type="PANTHER" id="PTHR43595:SF2">
    <property type="entry name" value="SMALL RIBOSOMAL SUBUNIT PROTEIN MS42"/>
    <property type="match status" value="1"/>
</dbReference>
<dbReference type="PANTHER" id="PTHR43595">
    <property type="entry name" value="37S RIBOSOMAL PROTEIN S26, MITOCHONDRIAL"/>
    <property type="match status" value="1"/>
</dbReference>
<gene>
    <name evidence="3" type="ORF">ENR23_09605</name>
</gene>
<dbReference type="GO" id="GO:0005737">
    <property type="term" value="C:cytoplasm"/>
    <property type="evidence" value="ECO:0007669"/>
    <property type="project" value="TreeGrafter"/>
</dbReference>